<dbReference type="PANTHER" id="PTHR43397:SF1">
    <property type="entry name" value="ERGOTHIONEINE BIOSYNTHESIS PROTEIN 1"/>
    <property type="match status" value="1"/>
</dbReference>
<dbReference type="Proteomes" id="UP001172082">
    <property type="component" value="Unassembled WGS sequence"/>
</dbReference>
<dbReference type="EC" id="2.1.1.44" evidence="4"/>
<dbReference type="RefSeq" id="WP_346755039.1">
    <property type="nucleotide sequence ID" value="NZ_JAUJEA010000014.1"/>
</dbReference>
<dbReference type="EMBL" id="JAUJEA010000014">
    <property type="protein sequence ID" value="MDN5205015.1"/>
    <property type="molecule type" value="Genomic_DNA"/>
</dbReference>
<dbReference type="InterPro" id="IPR035094">
    <property type="entry name" value="EgtD"/>
</dbReference>
<accession>A0ABT8KW62</accession>
<gene>
    <name evidence="4" type="primary">egtD</name>
    <name evidence="4" type="ORF">QQ008_26735</name>
</gene>
<evidence type="ECO:0000313" key="5">
    <source>
        <dbReference type="Proteomes" id="UP001172082"/>
    </source>
</evidence>
<reference evidence="4" key="1">
    <citation type="submission" date="2023-06" db="EMBL/GenBank/DDBJ databases">
        <title>Genomic of Parafulvivirga corallium.</title>
        <authorList>
            <person name="Wang G."/>
        </authorList>
    </citation>
    <scope>NUCLEOTIDE SEQUENCE</scope>
    <source>
        <strain evidence="4">BMA10</strain>
    </source>
</reference>
<feature type="domain" description="Histidine-specific methyltransferase SAM-dependent" evidence="3">
    <location>
        <begin position="5"/>
        <end position="312"/>
    </location>
</feature>
<dbReference type="GO" id="GO:0032259">
    <property type="term" value="P:methylation"/>
    <property type="evidence" value="ECO:0007669"/>
    <property type="project" value="UniProtKB-KW"/>
</dbReference>
<dbReference type="Pfam" id="PF10017">
    <property type="entry name" value="Methyltransf_33"/>
    <property type="match status" value="1"/>
</dbReference>
<evidence type="ECO:0000256" key="1">
    <source>
        <dbReference type="ARBA" id="ARBA00022603"/>
    </source>
</evidence>
<evidence type="ECO:0000259" key="3">
    <source>
        <dbReference type="Pfam" id="PF10017"/>
    </source>
</evidence>
<organism evidence="4 5">
    <name type="scientific">Splendidivirga corallicola</name>
    <dbReference type="NCBI Taxonomy" id="3051826"/>
    <lineage>
        <taxon>Bacteria</taxon>
        <taxon>Pseudomonadati</taxon>
        <taxon>Bacteroidota</taxon>
        <taxon>Cytophagia</taxon>
        <taxon>Cytophagales</taxon>
        <taxon>Splendidivirgaceae</taxon>
        <taxon>Splendidivirga</taxon>
    </lineage>
</organism>
<protein>
    <submittedName>
        <fullName evidence="4">L-histidine N(Alpha)-methyltransferase</fullName>
        <ecNumber evidence="4">2.1.1.44</ecNumber>
    </submittedName>
</protein>
<evidence type="ECO:0000256" key="2">
    <source>
        <dbReference type="ARBA" id="ARBA00022679"/>
    </source>
</evidence>
<proteinExistence type="predicted"/>
<dbReference type="PIRSF" id="PIRSF018005">
    <property type="entry name" value="UCP018005"/>
    <property type="match status" value="1"/>
</dbReference>
<keyword evidence="2 4" id="KW-0808">Transferase</keyword>
<name>A0ABT8KW62_9BACT</name>
<dbReference type="InterPro" id="IPR029063">
    <property type="entry name" value="SAM-dependent_MTases_sf"/>
</dbReference>
<keyword evidence="5" id="KW-1185">Reference proteome</keyword>
<comment type="caution">
    <text evidence="4">The sequence shown here is derived from an EMBL/GenBank/DDBJ whole genome shotgun (WGS) entry which is preliminary data.</text>
</comment>
<dbReference type="GO" id="GO:0052706">
    <property type="term" value="F:L-histidine N(alpha)-methyltransferase activity"/>
    <property type="evidence" value="ECO:0007669"/>
    <property type="project" value="UniProtKB-EC"/>
</dbReference>
<dbReference type="Gene3D" id="3.40.50.150">
    <property type="entry name" value="Vaccinia Virus protein VP39"/>
    <property type="match status" value="1"/>
</dbReference>
<dbReference type="InterPro" id="IPR017804">
    <property type="entry name" value="MeTrfase_EgtD-like"/>
</dbReference>
<dbReference type="InterPro" id="IPR019257">
    <property type="entry name" value="MeTrfase_dom"/>
</dbReference>
<dbReference type="InterPro" id="IPR051128">
    <property type="entry name" value="EgtD_Methyltrsf_superfamily"/>
</dbReference>
<dbReference type="NCBIfam" id="TIGR03438">
    <property type="entry name" value="egtD_ergothio"/>
    <property type="match status" value="1"/>
</dbReference>
<evidence type="ECO:0000313" key="4">
    <source>
        <dbReference type="EMBL" id="MDN5205015.1"/>
    </source>
</evidence>
<sequence>MNDTFAEDVLKGLSSTPKFLSSKYFYDEKGDELFQQIMNMPEYYLTRSEYEIFSLQKGQLLKLFQRNDQPFRLIEFGAGDGLKTKVLLEHFLEKKAVFKYTPIDISGNVLELLSNDLQQNYPSLSVDPMEGEYFQMLEKLSHTDSTRKIILFLGSNIGNFGEQEALKFLGQLSTKLNPQDSLLIGFDLKKDPEVVLNAYNDHSGITRAFNLNLLQRINNELDANFDLTRFKHAPFYDPMTGATKSYLVSMQKQDVMIASLGKMICFEQWEPIYMEVSQKYDLDMIKNLADSSGFKVDCNFFDCKHYFVDSLWSLKN</sequence>
<keyword evidence="1 4" id="KW-0489">Methyltransferase</keyword>
<dbReference type="SUPFAM" id="SSF53335">
    <property type="entry name" value="S-adenosyl-L-methionine-dependent methyltransferases"/>
    <property type="match status" value="1"/>
</dbReference>
<dbReference type="PANTHER" id="PTHR43397">
    <property type="entry name" value="ERGOTHIONEINE BIOSYNTHESIS PROTEIN 1"/>
    <property type="match status" value="1"/>
</dbReference>